<comment type="caution">
    <text evidence="2">The sequence shown here is derived from an EMBL/GenBank/DDBJ whole genome shotgun (WGS) entry which is preliminary data.</text>
</comment>
<feature type="non-terminal residue" evidence="2">
    <location>
        <position position="80"/>
    </location>
</feature>
<proteinExistence type="predicted"/>
<dbReference type="Gene3D" id="2.70.70.10">
    <property type="entry name" value="Glucose Permease (Domain IIA)"/>
    <property type="match status" value="1"/>
</dbReference>
<reference evidence="2 3" key="1">
    <citation type="submission" date="2017-12" db="EMBL/GenBank/DDBJ databases">
        <authorList>
            <person name="Paulsen S."/>
            <person name="Gram L.K."/>
        </authorList>
    </citation>
    <scope>NUCLEOTIDE SEQUENCE [LARGE SCALE GENOMIC DNA]</scope>
    <source>
        <strain evidence="2 3">S2897</strain>
    </source>
</reference>
<evidence type="ECO:0000259" key="1">
    <source>
        <dbReference type="Pfam" id="PF01551"/>
    </source>
</evidence>
<dbReference type="InterPro" id="IPR016047">
    <property type="entry name" value="M23ase_b-sheet_dom"/>
</dbReference>
<dbReference type="Proteomes" id="UP000305874">
    <property type="component" value="Unassembled WGS sequence"/>
</dbReference>
<organism evidence="2 3">
    <name type="scientific">Pseudoalteromonas ruthenica</name>
    <dbReference type="NCBI Taxonomy" id="151081"/>
    <lineage>
        <taxon>Bacteria</taxon>
        <taxon>Pseudomonadati</taxon>
        <taxon>Pseudomonadota</taxon>
        <taxon>Gammaproteobacteria</taxon>
        <taxon>Alteromonadales</taxon>
        <taxon>Pseudoalteromonadaceae</taxon>
        <taxon>Pseudoalteromonas</taxon>
    </lineage>
</organism>
<dbReference type="SUPFAM" id="SSF51261">
    <property type="entry name" value="Duplicated hybrid motif"/>
    <property type="match status" value="1"/>
</dbReference>
<accession>A0A5S3YHW6</accession>
<dbReference type="EMBL" id="PNCG01000806">
    <property type="protein sequence ID" value="TMP72344.1"/>
    <property type="molecule type" value="Genomic_DNA"/>
</dbReference>
<dbReference type="InterPro" id="IPR011055">
    <property type="entry name" value="Dup_hybrid_motif"/>
</dbReference>
<sequence length="80" mass="8792">PAKGRISGVYGSQRFFNGKPRNPHYGLDIANKTGTPVWAPLRGIVTFAEDDLYYSGGTVIIDHGYGISSTYIHLDKIHVN</sequence>
<dbReference type="PANTHER" id="PTHR21666:SF285">
    <property type="entry name" value="M23 FAMILY METALLOPEPTIDASE"/>
    <property type="match status" value="1"/>
</dbReference>
<dbReference type="CDD" id="cd12797">
    <property type="entry name" value="M23_peptidase"/>
    <property type="match status" value="1"/>
</dbReference>
<feature type="domain" description="M23ase beta-sheet core" evidence="1">
    <location>
        <begin position="23"/>
        <end position="80"/>
    </location>
</feature>
<gene>
    <name evidence="2" type="ORF">CWC05_22630</name>
</gene>
<feature type="non-terminal residue" evidence="2">
    <location>
        <position position="1"/>
    </location>
</feature>
<evidence type="ECO:0000313" key="3">
    <source>
        <dbReference type="Proteomes" id="UP000305874"/>
    </source>
</evidence>
<dbReference type="AlphaFoldDB" id="A0A5S3YHW6"/>
<dbReference type="GO" id="GO:0004222">
    <property type="term" value="F:metalloendopeptidase activity"/>
    <property type="evidence" value="ECO:0007669"/>
    <property type="project" value="TreeGrafter"/>
</dbReference>
<dbReference type="InterPro" id="IPR050570">
    <property type="entry name" value="Cell_wall_metabolism_enzyme"/>
</dbReference>
<dbReference type="PANTHER" id="PTHR21666">
    <property type="entry name" value="PEPTIDASE-RELATED"/>
    <property type="match status" value="1"/>
</dbReference>
<dbReference type="RefSeq" id="WP_138549413.1">
    <property type="nucleotide sequence ID" value="NZ_PNCG01000806.1"/>
</dbReference>
<dbReference type="Pfam" id="PF01551">
    <property type="entry name" value="Peptidase_M23"/>
    <property type="match status" value="1"/>
</dbReference>
<reference evidence="3" key="2">
    <citation type="submission" date="2019-06" db="EMBL/GenBank/DDBJ databases">
        <title>Co-occurence of chitin degradation, pigmentation and bioactivity in marine Pseudoalteromonas.</title>
        <authorList>
            <person name="Sonnenschein E.C."/>
            <person name="Bech P.K."/>
        </authorList>
    </citation>
    <scope>NUCLEOTIDE SEQUENCE [LARGE SCALE GENOMIC DNA]</scope>
    <source>
        <strain evidence="3">S2897</strain>
    </source>
</reference>
<name>A0A5S3YHW6_9GAMM</name>
<protein>
    <submittedName>
        <fullName evidence="2">Peptidase</fullName>
    </submittedName>
</protein>
<evidence type="ECO:0000313" key="2">
    <source>
        <dbReference type="EMBL" id="TMP72344.1"/>
    </source>
</evidence>